<feature type="chain" id="PRO_5040880681" evidence="1">
    <location>
        <begin position="35"/>
        <end position="156"/>
    </location>
</feature>
<dbReference type="Proteomes" id="UP001143545">
    <property type="component" value="Unassembled WGS sequence"/>
</dbReference>
<dbReference type="AlphaFoldDB" id="A0A9W6EUJ8"/>
<accession>A0A9W6EUJ8</accession>
<organism evidence="2 3">
    <name type="scientific">Neptunitalea chrysea</name>
    <dbReference type="NCBI Taxonomy" id="1647581"/>
    <lineage>
        <taxon>Bacteria</taxon>
        <taxon>Pseudomonadati</taxon>
        <taxon>Bacteroidota</taxon>
        <taxon>Flavobacteriia</taxon>
        <taxon>Flavobacteriales</taxon>
        <taxon>Flavobacteriaceae</taxon>
        <taxon>Neptunitalea</taxon>
    </lineage>
</organism>
<gene>
    <name evidence="2" type="ORF">NBRC110019_08550</name>
</gene>
<feature type="signal peptide" evidence="1">
    <location>
        <begin position="1"/>
        <end position="34"/>
    </location>
</feature>
<comment type="caution">
    <text evidence="2">The sequence shown here is derived from an EMBL/GenBank/DDBJ whole genome shotgun (WGS) entry which is preliminary data.</text>
</comment>
<name>A0A9W6EUJ8_9FLAO</name>
<evidence type="ECO:0000256" key="1">
    <source>
        <dbReference type="SAM" id="SignalP"/>
    </source>
</evidence>
<keyword evidence="1" id="KW-0732">Signal</keyword>
<reference evidence="2" key="1">
    <citation type="submission" date="2022-07" db="EMBL/GenBank/DDBJ databases">
        <title>Taxonomy of Novel Oxalotrophic and Methylotrophic Bacteria.</title>
        <authorList>
            <person name="Sahin N."/>
            <person name="Tani A."/>
        </authorList>
    </citation>
    <scope>NUCLEOTIDE SEQUENCE</scope>
    <source>
        <strain evidence="2">AM327</strain>
    </source>
</reference>
<keyword evidence="3" id="KW-1185">Reference proteome</keyword>
<dbReference type="EMBL" id="BRVP01000004">
    <property type="protein sequence ID" value="GLB51816.1"/>
    <property type="molecule type" value="Genomic_DNA"/>
</dbReference>
<evidence type="ECO:0000313" key="2">
    <source>
        <dbReference type="EMBL" id="GLB51816.1"/>
    </source>
</evidence>
<sequence>MFNEKSLKMKSITTLSIIALLFCICLLSCSEDDANTGNVNPCSENSVLVSPTDYSATPSYQSSVVSAIIDGDCLTVMVSSSGCDGSTWEASFFAANPQTSNGQVTYDSRVDIINLEICLALPSVEFVFDLTNLQVAGSNSVTLSIDGLNSDLLYTY</sequence>
<protein>
    <submittedName>
        <fullName evidence="2">Uncharacterized protein</fullName>
    </submittedName>
</protein>
<proteinExistence type="predicted"/>
<evidence type="ECO:0000313" key="3">
    <source>
        <dbReference type="Proteomes" id="UP001143545"/>
    </source>
</evidence>